<dbReference type="SUPFAM" id="SSF51338">
    <property type="entry name" value="Composite domain of metallo-dependent hydrolases"/>
    <property type="match status" value="1"/>
</dbReference>
<keyword evidence="8" id="KW-1185">Reference proteome</keyword>
<name>R8BGS2_PHAM7</name>
<dbReference type="PANTHER" id="PTHR11271">
    <property type="entry name" value="GUANINE DEAMINASE"/>
    <property type="match status" value="1"/>
</dbReference>
<evidence type="ECO:0000256" key="3">
    <source>
        <dbReference type="ARBA" id="ARBA00022801"/>
    </source>
</evidence>
<dbReference type="eggNOG" id="KOG3968">
    <property type="taxonomic scope" value="Eukaryota"/>
</dbReference>
<dbReference type="KEGG" id="tmn:UCRPA7_6052"/>
<dbReference type="EMBL" id="KB933217">
    <property type="protein sequence ID" value="EON98427.1"/>
    <property type="molecule type" value="Genomic_DNA"/>
</dbReference>
<feature type="signal peptide" evidence="5">
    <location>
        <begin position="1"/>
        <end position="16"/>
    </location>
</feature>
<feature type="domain" description="Amidohydrolase-related" evidence="6">
    <location>
        <begin position="315"/>
        <end position="429"/>
    </location>
</feature>
<dbReference type="Gene3D" id="3.20.20.140">
    <property type="entry name" value="Metal-dependent hydrolases"/>
    <property type="match status" value="1"/>
</dbReference>
<dbReference type="Proteomes" id="UP000014074">
    <property type="component" value="Unassembled WGS sequence"/>
</dbReference>
<dbReference type="OrthoDB" id="194468at2759"/>
<evidence type="ECO:0000256" key="4">
    <source>
        <dbReference type="ARBA" id="ARBA00022833"/>
    </source>
</evidence>
<dbReference type="InterPro" id="IPR032466">
    <property type="entry name" value="Metal_Hydrolase"/>
</dbReference>
<keyword evidence="3 7" id="KW-0378">Hydrolase</keyword>
<keyword evidence="5" id="KW-0732">Signal</keyword>
<accession>R8BGS2</accession>
<protein>
    <submittedName>
        <fullName evidence="7">Putative amidohydrolase family protein</fullName>
    </submittedName>
</protein>
<sequence>MALCFCGILGISRASSILLSGGTVIAFDQDTEALQVLHNTSVLIVDDRIVSLFDVQSDALAIPEGTEEIDVTGKIVSPGFVDTHRHGWETAFKTIASNTSLAEYFVRYGEYAAADKFTAEDVYIGQLAGQLEALNAGVTTILDHAHGSWSNETAQAGLDGSIDGGARVFHAFTVHELNNGWTFEDQLAKLLSVAEEGKYRNTTVSLGIAFDGWSTSPVDRVNSLIDAARQANVSVVTTHYGSGSYGNINGPEVLHSYNFLNISTPVIFSHANGLTTGEASLLRSTNQYISTTAESEAAYGVGPVTAYHIADQGALGIDTHSTFSGDMITSARFWLQSVRQVLYEQVLDKWNVPVNNPVSANQAFLMATRHGGLALHRDDLGIIAEGAKADLVVFSTDSPGLLGWVDPVAAVILHANVGDIEHVLVGGNVQDLLDSRDKAHCLCCHDEDLGFDRGEAIRVSWPKHPLVDQPSPADSQQLIVNLVKEKLFQEACMARPTTGSVFGPKSIPTDRAAINLAIVQANERLATAQTFQTHFGSVMCTSGLRTVTPFEDGPLSYLDWGLVKVDDSRLPSDAFVTNAPTANVRKVLLHAEEEYKYKDYDGNEYVYKVGRTTGVTVGRLAGTECIVRRYERFDQAGSLIDRLELNTVEKVVVCAKGFDTFADFGDSGALLRSPANVPVGLFFGGPVNEKAQKSTLEGQAQAQAQDNGKVAIYFVGRCVDLRGIYLYTPFDIVLANMHAELAKFFGEGDVKLSYLA</sequence>
<keyword evidence="2" id="KW-0479">Metal-binding</keyword>
<keyword evidence="4" id="KW-0862">Zinc</keyword>
<comment type="cofactor">
    <cofactor evidence="1">
        <name>Zn(2+)</name>
        <dbReference type="ChEBI" id="CHEBI:29105"/>
    </cofactor>
</comment>
<evidence type="ECO:0000313" key="7">
    <source>
        <dbReference type="EMBL" id="EON98427.1"/>
    </source>
</evidence>
<dbReference type="Pfam" id="PF01979">
    <property type="entry name" value="Amidohydro_1"/>
    <property type="match status" value="1"/>
</dbReference>
<dbReference type="SUPFAM" id="SSF51556">
    <property type="entry name" value="Metallo-dependent hydrolases"/>
    <property type="match status" value="1"/>
</dbReference>
<dbReference type="HOGENOM" id="CLU_368493_0_0_1"/>
<dbReference type="Gene3D" id="2.30.40.10">
    <property type="entry name" value="Urease, subunit C, domain 1"/>
    <property type="match status" value="1"/>
</dbReference>
<reference evidence="8" key="1">
    <citation type="journal article" date="2013" name="Genome Announc.">
        <title>Draft genome sequence of the ascomycete Phaeoacremonium aleophilum strain UCR-PA7, a causal agent of the esca disease complex in grapevines.</title>
        <authorList>
            <person name="Blanco-Ulate B."/>
            <person name="Rolshausen P."/>
            <person name="Cantu D."/>
        </authorList>
    </citation>
    <scope>NUCLEOTIDE SEQUENCE [LARGE SCALE GENOMIC DNA]</scope>
    <source>
        <strain evidence="8">UCR-PA7</strain>
    </source>
</reference>
<evidence type="ECO:0000313" key="8">
    <source>
        <dbReference type="Proteomes" id="UP000014074"/>
    </source>
</evidence>
<dbReference type="AlphaFoldDB" id="R8BGS2"/>
<dbReference type="GO" id="GO:0046872">
    <property type="term" value="F:metal ion binding"/>
    <property type="evidence" value="ECO:0007669"/>
    <property type="project" value="UniProtKB-KW"/>
</dbReference>
<evidence type="ECO:0000259" key="6">
    <source>
        <dbReference type="Pfam" id="PF01979"/>
    </source>
</evidence>
<dbReference type="InterPro" id="IPR051607">
    <property type="entry name" value="Metallo-dep_hydrolases"/>
</dbReference>
<evidence type="ECO:0000256" key="1">
    <source>
        <dbReference type="ARBA" id="ARBA00001947"/>
    </source>
</evidence>
<feature type="chain" id="PRO_5004452001" evidence="5">
    <location>
        <begin position="17"/>
        <end position="756"/>
    </location>
</feature>
<dbReference type="InterPro" id="IPR011059">
    <property type="entry name" value="Metal-dep_hydrolase_composite"/>
</dbReference>
<dbReference type="GO" id="GO:0019239">
    <property type="term" value="F:deaminase activity"/>
    <property type="evidence" value="ECO:0007669"/>
    <property type="project" value="TreeGrafter"/>
</dbReference>
<dbReference type="GO" id="GO:0005829">
    <property type="term" value="C:cytosol"/>
    <property type="evidence" value="ECO:0007669"/>
    <property type="project" value="TreeGrafter"/>
</dbReference>
<gene>
    <name evidence="7" type="ORF">UCRPA7_6052</name>
</gene>
<proteinExistence type="predicted"/>
<dbReference type="RefSeq" id="XP_007916788.1">
    <property type="nucleotide sequence ID" value="XM_007918597.1"/>
</dbReference>
<dbReference type="PANTHER" id="PTHR11271:SF37">
    <property type="entry name" value="FAMILY PROTEIN, PUTATIVE (AFU_ORTHOLOGUE AFUA_4G00460)-RELATED"/>
    <property type="match status" value="1"/>
</dbReference>
<evidence type="ECO:0000256" key="2">
    <source>
        <dbReference type="ARBA" id="ARBA00022723"/>
    </source>
</evidence>
<dbReference type="GeneID" id="19326670"/>
<evidence type="ECO:0000256" key="5">
    <source>
        <dbReference type="SAM" id="SignalP"/>
    </source>
</evidence>
<dbReference type="InterPro" id="IPR006680">
    <property type="entry name" value="Amidohydro-rel"/>
</dbReference>
<organism evidence="7 8">
    <name type="scientific">Phaeoacremonium minimum (strain UCR-PA7)</name>
    <name type="common">Esca disease fungus</name>
    <name type="synonym">Togninia minima</name>
    <dbReference type="NCBI Taxonomy" id="1286976"/>
    <lineage>
        <taxon>Eukaryota</taxon>
        <taxon>Fungi</taxon>
        <taxon>Dikarya</taxon>
        <taxon>Ascomycota</taxon>
        <taxon>Pezizomycotina</taxon>
        <taxon>Sordariomycetes</taxon>
        <taxon>Sordariomycetidae</taxon>
        <taxon>Togniniales</taxon>
        <taxon>Togniniaceae</taxon>
        <taxon>Phaeoacremonium</taxon>
    </lineage>
</organism>